<dbReference type="PANTHER" id="PTHR12227">
    <property type="entry name" value="GLYCERATE KINASE"/>
    <property type="match status" value="1"/>
</dbReference>
<evidence type="ECO:0000313" key="4">
    <source>
        <dbReference type="Proteomes" id="UP000217211"/>
    </source>
</evidence>
<evidence type="ECO:0000259" key="2">
    <source>
        <dbReference type="Pfam" id="PF05161"/>
    </source>
</evidence>
<dbReference type="Pfam" id="PF05161">
    <property type="entry name" value="MOFRL"/>
    <property type="match status" value="1"/>
</dbReference>
<dbReference type="Proteomes" id="UP000217211">
    <property type="component" value="Plasmid pSJ05684b"/>
</dbReference>
<dbReference type="SUPFAM" id="SSF82544">
    <property type="entry name" value="GckA/TtuD-like"/>
    <property type="match status" value="1"/>
</dbReference>
<sequence length="105" mass="10627">MKPLILGDALEGEARKVGKVMGGMALSSRSWGLPVGGPAVLLSGGETTVSIGPGPTGKGGRDTELLLSLALALKARDGIWGIAGDSDGNDGVPRALSWHQTHSRA</sequence>
<geneLocation type="plasmid" evidence="4">
    <name>psj05684b</name>
</geneLocation>
<keyword evidence="3" id="KW-0614">Plasmid</keyword>
<protein>
    <submittedName>
        <fullName evidence="3">D-glycerate 2-kinase</fullName>
    </submittedName>
</protein>
<dbReference type="EMBL" id="CP023068">
    <property type="protein sequence ID" value="ASY66306.1"/>
    <property type="molecule type" value="Genomic_DNA"/>
</dbReference>
<dbReference type="InterPro" id="IPR007835">
    <property type="entry name" value="MOFRL"/>
</dbReference>
<reference evidence="3 4" key="1">
    <citation type="submission" date="2017-08" db="EMBL/GenBank/DDBJ databases">
        <title>Multipartite genome sequences of Sinorhizobium species nodulating soybeans.</title>
        <authorList>
            <person name="Tian C.F."/>
        </authorList>
    </citation>
    <scope>NUCLEOTIDE SEQUENCE [LARGE SCALE GENOMIC DNA]</scope>
    <source>
        <strain evidence="3 4">CCBAU 05684</strain>
        <plasmid evidence="4">psj05684b</plasmid>
    </source>
</reference>
<dbReference type="InterPro" id="IPR039760">
    <property type="entry name" value="MOFRL_protein"/>
</dbReference>
<feature type="region of interest" description="Disordered" evidence="1">
    <location>
        <begin position="84"/>
        <end position="105"/>
    </location>
</feature>
<keyword evidence="3" id="KW-0808">Transferase</keyword>
<keyword evidence="4" id="KW-1185">Reference proteome</keyword>
<dbReference type="GO" id="GO:0008887">
    <property type="term" value="F:glycerate kinase activity"/>
    <property type="evidence" value="ECO:0007669"/>
    <property type="project" value="InterPro"/>
</dbReference>
<feature type="domain" description="MOFRL" evidence="2">
    <location>
        <begin position="40"/>
        <end position="92"/>
    </location>
</feature>
<gene>
    <name evidence="3" type="ORF">SJ05684_b53240</name>
</gene>
<accession>A0A249PKI4</accession>
<dbReference type="InterPro" id="IPR037035">
    <property type="entry name" value="GK-like_C_sf"/>
</dbReference>
<dbReference type="AlphaFoldDB" id="A0A249PKI4"/>
<proteinExistence type="predicted"/>
<dbReference type="Gene3D" id="3.40.1480.10">
    <property type="entry name" value="MOFRL domain"/>
    <property type="match status" value="1"/>
</dbReference>
<dbReference type="KEGG" id="esj:SJ05684_b53240"/>
<keyword evidence="3" id="KW-0418">Kinase</keyword>
<evidence type="ECO:0000313" key="3">
    <source>
        <dbReference type="EMBL" id="ASY66306.1"/>
    </source>
</evidence>
<evidence type="ECO:0000256" key="1">
    <source>
        <dbReference type="SAM" id="MobiDB-lite"/>
    </source>
</evidence>
<name>A0A249PKI4_9HYPH</name>
<dbReference type="GO" id="GO:0005737">
    <property type="term" value="C:cytoplasm"/>
    <property type="evidence" value="ECO:0007669"/>
    <property type="project" value="TreeGrafter"/>
</dbReference>
<organism evidence="3 4">
    <name type="scientific">Sinorhizobium sojae CCBAU 05684</name>
    <dbReference type="NCBI Taxonomy" id="716928"/>
    <lineage>
        <taxon>Bacteria</taxon>
        <taxon>Pseudomonadati</taxon>
        <taxon>Pseudomonadota</taxon>
        <taxon>Alphaproteobacteria</taxon>
        <taxon>Hyphomicrobiales</taxon>
        <taxon>Rhizobiaceae</taxon>
        <taxon>Sinorhizobium/Ensifer group</taxon>
        <taxon>Sinorhizobium</taxon>
    </lineage>
</organism>
<dbReference type="PANTHER" id="PTHR12227:SF0">
    <property type="entry name" value="GLYCERATE KINASE"/>
    <property type="match status" value="1"/>
</dbReference>